<gene>
    <name evidence="6" type="ORF">I2501_35315</name>
</gene>
<reference evidence="6" key="1">
    <citation type="submission" date="2020-11" db="EMBL/GenBank/DDBJ databases">
        <title>Isolation and identification of active actinomycetes.</title>
        <authorList>
            <person name="Yu B."/>
        </authorList>
    </citation>
    <scope>NUCLEOTIDE SEQUENCE</scope>
    <source>
        <strain evidence="6">NEAU-YB345</strain>
    </source>
</reference>
<evidence type="ECO:0000256" key="1">
    <source>
        <dbReference type="ARBA" id="ARBA00022490"/>
    </source>
</evidence>
<feature type="domain" description="Beta-ketoacyl-[acyl-carrier-protein] synthase III C-terminal" evidence="4">
    <location>
        <begin position="233"/>
        <end position="317"/>
    </location>
</feature>
<dbReference type="InterPro" id="IPR013747">
    <property type="entry name" value="ACP_syn_III_C"/>
</dbReference>
<protein>
    <submittedName>
        <fullName evidence="6">3-oxoacyl-ACP synthase</fullName>
    </submittedName>
</protein>
<proteinExistence type="predicted"/>
<organism evidence="6 7">
    <name type="scientific">Streptacidiphilus fuscans</name>
    <dbReference type="NCBI Taxonomy" id="2789292"/>
    <lineage>
        <taxon>Bacteria</taxon>
        <taxon>Bacillati</taxon>
        <taxon>Actinomycetota</taxon>
        <taxon>Actinomycetes</taxon>
        <taxon>Kitasatosporales</taxon>
        <taxon>Streptomycetaceae</taxon>
        <taxon>Streptacidiphilus</taxon>
    </lineage>
</organism>
<dbReference type="Pfam" id="PF08541">
    <property type="entry name" value="ACP_syn_III_C"/>
    <property type="match status" value="1"/>
</dbReference>
<dbReference type="GO" id="GO:0004315">
    <property type="term" value="F:3-oxoacyl-[acyl-carrier-protein] synthase activity"/>
    <property type="evidence" value="ECO:0007669"/>
    <property type="project" value="InterPro"/>
</dbReference>
<dbReference type="InterPro" id="IPR016039">
    <property type="entry name" value="Thiolase-like"/>
</dbReference>
<evidence type="ECO:0000313" key="7">
    <source>
        <dbReference type="Proteomes" id="UP000657385"/>
    </source>
</evidence>
<name>A0A931FIU8_9ACTN</name>
<dbReference type="InterPro" id="IPR013751">
    <property type="entry name" value="ACP_syn_III_N"/>
</dbReference>
<dbReference type="AlphaFoldDB" id="A0A931FIU8"/>
<dbReference type="GO" id="GO:0044550">
    <property type="term" value="P:secondary metabolite biosynthetic process"/>
    <property type="evidence" value="ECO:0007669"/>
    <property type="project" value="TreeGrafter"/>
</dbReference>
<dbReference type="Proteomes" id="UP000657385">
    <property type="component" value="Unassembled WGS sequence"/>
</dbReference>
<dbReference type="CDD" id="cd00827">
    <property type="entry name" value="init_cond_enzymes"/>
    <property type="match status" value="1"/>
</dbReference>
<dbReference type="GO" id="GO:0006633">
    <property type="term" value="P:fatty acid biosynthetic process"/>
    <property type="evidence" value="ECO:0007669"/>
    <property type="project" value="InterPro"/>
</dbReference>
<dbReference type="Gene3D" id="3.40.47.10">
    <property type="match status" value="2"/>
</dbReference>
<dbReference type="RefSeq" id="WP_196198273.1">
    <property type="nucleotide sequence ID" value="NZ_JADPRT010000021.1"/>
</dbReference>
<evidence type="ECO:0000256" key="3">
    <source>
        <dbReference type="ARBA" id="ARBA00023315"/>
    </source>
</evidence>
<dbReference type="SUPFAM" id="SSF53901">
    <property type="entry name" value="Thiolase-like"/>
    <property type="match status" value="1"/>
</dbReference>
<keyword evidence="2" id="KW-0808">Transferase</keyword>
<comment type="caution">
    <text evidence="6">The sequence shown here is derived from an EMBL/GenBank/DDBJ whole genome shotgun (WGS) entry which is preliminary data.</text>
</comment>
<keyword evidence="3" id="KW-0012">Acyltransferase</keyword>
<keyword evidence="1" id="KW-0963">Cytoplasm</keyword>
<keyword evidence="7" id="KW-1185">Reference proteome</keyword>
<dbReference type="PANTHER" id="PTHR34069">
    <property type="entry name" value="3-OXOACYL-[ACYL-CARRIER-PROTEIN] SYNTHASE 3"/>
    <property type="match status" value="1"/>
</dbReference>
<dbReference type="EMBL" id="JADPRT010000021">
    <property type="protein sequence ID" value="MBF9073296.1"/>
    <property type="molecule type" value="Genomic_DNA"/>
</dbReference>
<evidence type="ECO:0000259" key="5">
    <source>
        <dbReference type="Pfam" id="PF08545"/>
    </source>
</evidence>
<evidence type="ECO:0000256" key="2">
    <source>
        <dbReference type="ARBA" id="ARBA00022679"/>
    </source>
</evidence>
<dbReference type="PANTHER" id="PTHR34069:SF2">
    <property type="entry name" value="BETA-KETOACYL-[ACYL-CARRIER-PROTEIN] SYNTHASE III"/>
    <property type="match status" value="1"/>
</dbReference>
<evidence type="ECO:0000313" key="6">
    <source>
        <dbReference type="EMBL" id="MBF9073296.1"/>
    </source>
</evidence>
<dbReference type="Pfam" id="PF08545">
    <property type="entry name" value="ACP_syn_III"/>
    <property type="match status" value="1"/>
</dbReference>
<feature type="domain" description="Beta-ketoacyl-[acyl-carrier-protein] synthase III N-terminal" evidence="5">
    <location>
        <begin position="106"/>
        <end position="186"/>
    </location>
</feature>
<accession>A0A931FIU8</accession>
<sequence length="320" mass="35056">MSGIVDFGIGYPGGQVSVAGMHASSGVPTADILKITHAERFPALDEHELSWQMALRAAREVLYRNTVEPSDIRYVVYAGSGEWDIPFWSPAAKVAHGLGIEWAHCFEVSNFCNGGMTALKIAGDKLELRGTGHALVLVADQLSRMVDYSDPQSKALFNFGDAAAAVLVAPGSRGPFLLLHSAMRTDPGWSDYYAGEYEEGRVRIRRGAHRKGLAEAYVRNFTDLIEETLDGLGRKLSEVAYLLINQGDRDMHERLLRELDFPAEKSVFNYSRLGHMGGADTLIALQQLRVQGLLRPGDLLLLATSAMGFTWGITALEFQG</sequence>
<evidence type="ECO:0000259" key="4">
    <source>
        <dbReference type="Pfam" id="PF08541"/>
    </source>
</evidence>